<organism evidence="2 3">
    <name type="scientific">Macrosiphum euphorbiae</name>
    <name type="common">potato aphid</name>
    <dbReference type="NCBI Taxonomy" id="13131"/>
    <lineage>
        <taxon>Eukaryota</taxon>
        <taxon>Metazoa</taxon>
        <taxon>Ecdysozoa</taxon>
        <taxon>Arthropoda</taxon>
        <taxon>Hexapoda</taxon>
        <taxon>Insecta</taxon>
        <taxon>Pterygota</taxon>
        <taxon>Neoptera</taxon>
        <taxon>Paraneoptera</taxon>
        <taxon>Hemiptera</taxon>
        <taxon>Sternorrhyncha</taxon>
        <taxon>Aphidomorpha</taxon>
        <taxon>Aphidoidea</taxon>
        <taxon>Aphididae</taxon>
        <taxon>Macrosiphini</taxon>
        <taxon>Macrosiphum</taxon>
    </lineage>
</organism>
<dbReference type="AlphaFoldDB" id="A0AAV0WQY4"/>
<evidence type="ECO:0000313" key="3">
    <source>
        <dbReference type="Proteomes" id="UP001160148"/>
    </source>
</evidence>
<feature type="coiled-coil region" evidence="1">
    <location>
        <begin position="1"/>
        <end position="28"/>
    </location>
</feature>
<keyword evidence="1" id="KW-0175">Coiled coil</keyword>
<name>A0AAV0WQY4_9HEMI</name>
<reference evidence="2 3" key="1">
    <citation type="submission" date="2023-01" db="EMBL/GenBank/DDBJ databases">
        <authorList>
            <person name="Whitehead M."/>
        </authorList>
    </citation>
    <scope>NUCLEOTIDE SEQUENCE [LARGE SCALE GENOMIC DNA]</scope>
</reference>
<gene>
    <name evidence="2" type="ORF">MEUPH1_LOCUS13531</name>
</gene>
<dbReference type="Proteomes" id="UP001160148">
    <property type="component" value="Unassembled WGS sequence"/>
</dbReference>
<sequence length="91" mass="11099">MSRLKRNLEKLTEENKKLNERNAEYKNIIFLQREKIKWFEDFVNLEEQQFENRFGNILSTIFTPTQIQLLLHPKKTVPKWTTEDIYVLQSL</sequence>
<accession>A0AAV0WQY4</accession>
<protein>
    <submittedName>
        <fullName evidence="2">Uncharacterized protein</fullName>
    </submittedName>
</protein>
<evidence type="ECO:0000313" key="2">
    <source>
        <dbReference type="EMBL" id="CAI6357962.1"/>
    </source>
</evidence>
<proteinExistence type="predicted"/>
<keyword evidence="3" id="KW-1185">Reference proteome</keyword>
<evidence type="ECO:0000256" key="1">
    <source>
        <dbReference type="SAM" id="Coils"/>
    </source>
</evidence>
<comment type="caution">
    <text evidence="2">The sequence shown here is derived from an EMBL/GenBank/DDBJ whole genome shotgun (WGS) entry which is preliminary data.</text>
</comment>
<dbReference type="EMBL" id="CARXXK010000002">
    <property type="protein sequence ID" value="CAI6357962.1"/>
    <property type="molecule type" value="Genomic_DNA"/>
</dbReference>